<keyword evidence="8" id="KW-0812">Transmembrane</keyword>
<dbReference type="Proteomes" id="UP000001402">
    <property type="component" value="Chromosome"/>
</dbReference>
<dbReference type="STRING" id="652103.Rpdx1_3066"/>
<evidence type="ECO:0000313" key="10">
    <source>
        <dbReference type="Proteomes" id="UP000001402"/>
    </source>
</evidence>
<comment type="subcellular location">
    <subcellularLocation>
        <location evidence="1">Membrane</location>
        <topology evidence="1">Single-pass membrane protein</topology>
    </subcellularLocation>
</comment>
<gene>
    <name evidence="9" type="ordered locus">Rpdx1_3066</name>
</gene>
<organism evidence="9 10">
    <name type="scientific">Rhodopseudomonas palustris (strain DX-1)</name>
    <dbReference type="NCBI Taxonomy" id="652103"/>
    <lineage>
        <taxon>Bacteria</taxon>
        <taxon>Pseudomonadati</taxon>
        <taxon>Pseudomonadota</taxon>
        <taxon>Alphaproteobacteria</taxon>
        <taxon>Hyphomicrobiales</taxon>
        <taxon>Nitrobacteraceae</taxon>
        <taxon>Rhodopseudomonas</taxon>
    </lineage>
</organism>
<evidence type="ECO:0000256" key="3">
    <source>
        <dbReference type="ARBA" id="ARBA00020552"/>
    </source>
</evidence>
<keyword evidence="8" id="KW-0472">Membrane</keyword>
<dbReference type="BioCyc" id="RPAL652103:RPDX1_RS15115-MONOMER"/>
<evidence type="ECO:0000256" key="7">
    <source>
        <dbReference type="SAM" id="MobiDB-lite"/>
    </source>
</evidence>
<evidence type="ECO:0000256" key="4">
    <source>
        <dbReference type="ARBA" id="ARBA00022475"/>
    </source>
</evidence>
<keyword evidence="4" id="KW-1003">Cell membrane</keyword>
<dbReference type="EMBL" id="CP002418">
    <property type="protein sequence ID" value="ADU44647.1"/>
    <property type="molecule type" value="Genomic_DNA"/>
</dbReference>
<protein>
    <recommendedName>
        <fullName evidence="3">Lectin-like protein BA14k</fullName>
    </recommendedName>
</protein>
<dbReference type="Pfam" id="PF07886">
    <property type="entry name" value="BA14K"/>
    <property type="match status" value="1"/>
</dbReference>
<comment type="function">
    <text evidence="6">Has immunoglobulin-binding and hemagglutination properties, and can bind to mannose. Essential for virulence. May be involved in LPS biosynthesis or polysaccharide transport.</text>
</comment>
<accession>E6VMP5</accession>
<dbReference type="InterPro" id="IPR012413">
    <property type="entry name" value="BA14K"/>
</dbReference>
<dbReference type="GO" id="GO:0016020">
    <property type="term" value="C:membrane"/>
    <property type="evidence" value="ECO:0007669"/>
    <property type="project" value="UniProtKB-SubCell"/>
</dbReference>
<sequence length="131" mass="13221" precursor="true">MTKSTTPSGGKPRKFLTRALASVALLTMYGLGMIATTGAAMTLASTPAHAQRGWGRGRGRGGGRGRGRGWGGPGPGAAIGIGIGAAIVGGAIAASQAEAARQQDYCARRFRSYNPATGTYIAKGGREMPCP</sequence>
<keyword evidence="8" id="KW-1133">Transmembrane helix</keyword>
<reference evidence="9" key="1">
    <citation type="submission" date="2010-12" db="EMBL/GenBank/DDBJ databases">
        <title>Complete sequence of Rhodopseudomonas palustris DX-1.</title>
        <authorList>
            <consortium name="US DOE Joint Genome Institute"/>
            <person name="Lucas S."/>
            <person name="Copeland A."/>
            <person name="Lapidus A."/>
            <person name="Cheng J.-F."/>
            <person name="Goodwin L."/>
            <person name="Pitluck S."/>
            <person name="Misra M."/>
            <person name="Chertkov O."/>
            <person name="Detter J.C."/>
            <person name="Han C."/>
            <person name="Tapia R."/>
            <person name="Land M."/>
            <person name="Hauser L."/>
            <person name="Kyrpides N."/>
            <person name="Ivanova N."/>
            <person name="Ovchinnikova G."/>
            <person name="Logan B."/>
            <person name="Oda Y."/>
            <person name="Harwood C."/>
            <person name="Woyke T."/>
        </authorList>
    </citation>
    <scope>NUCLEOTIDE SEQUENCE [LARGE SCALE GENOMIC DNA]</scope>
    <source>
        <strain evidence="9">DX-1</strain>
    </source>
</reference>
<name>E6VMP5_RHOPX</name>
<evidence type="ECO:0000256" key="8">
    <source>
        <dbReference type="SAM" id="Phobius"/>
    </source>
</evidence>
<evidence type="ECO:0000256" key="2">
    <source>
        <dbReference type="ARBA" id="ARBA00010270"/>
    </source>
</evidence>
<dbReference type="KEGG" id="rpx:Rpdx1_3066"/>
<feature type="transmembrane region" description="Helical" evidence="8">
    <location>
        <begin position="74"/>
        <end position="94"/>
    </location>
</feature>
<evidence type="ECO:0000256" key="1">
    <source>
        <dbReference type="ARBA" id="ARBA00004167"/>
    </source>
</evidence>
<evidence type="ECO:0000256" key="5">
    <source>
        <dbReference type="ARBA" id="ARBA00022734"/>
    </source>
</evidence>
<evidence type="ECO:0000256" key="6">
    <source>
        <dbReference type="ARBA" id="ARBA00025321"/>
    </source>
</evidence>
<evidence type="ECO:0000313" key="9">
    <source>
        <dbReference type="EMBL" id="ADU44647.1"/>
    </source>
</evidence>
<dbReference type="AlphaFoldDB" id="E6VMP5"/>
<feature type="compositionally biased region" description="Basic residues" evidence="7">
    <location>
        <begin position="55"/>
        <end position="67"/>
    </location>
</feature>
<dbReference type="HOGENOM" id="CLU_1947163_0_0_5"/>
<comment type="similarity">
    <text evidence="2">Belongs to the BA14k family.</text>
</comment>
<feature type="region of interest" description="Disordered" evidence="7">
    <location>
        <begin position="47"/>
        <end position="73"/>
    </location>
</feature>
<dbReference type="eggNOG" id="ENOG5033GKK">
    <property type="taxonomic scope" value="Bacteria"/>
</dbReference>
<proteinExistence type="inferred from homology"/>
<keyword evidence="5" id="KW-0430">Lectin</keyword>
<dbReference type="GO" id="GO:0030246">
    <property type="term" value="F:carbohydrate binding"/>
    <property type="evidence" value="ECO:0007669"/>
    <property type="project" value="UniProtKB-KW"/>
</dbReference>
<dbReference type="OrthoDB" id="8140163at2"/>